<feature type="region of interest" description="Disordered" evidence="1">
    <location>
        <begin position="224"/>
        <end position="313"/>
    </location>
</feature>
<name>A0A8J5XHT2_DIALT</name>
<evidence type="ECO:0000313" key="3">
    <source>
        <dbReference type="Proteomes" id="UP000751190"/>
    </source>
</evidence>
<dbReference type="EMBL" id="JAGTXO010000016">
    <property type="protein sequence ID" value="KAG8463365.1"/>
    <property type="molecule type" value="Genomic_DNA"/>
</dbReference>
<dbReference type="PANTHER" id="PTHR47026:SF2">
    <property type="entry name" value="FLAGELLAR ASSOCIATED PROTEIN"/>
    <property type="match status" value="1"/>
</dbReference>
<feature type="compositionally biased region" description="Low complexity" evidence="1">
    <location>
        <begin position="231"/>
        <end position="244"/>
    </location>
</feature>
<sequence length="335" mass="36615">MADVEVQAVAAALEQARISAEVSGEYMQAEACRRQLAELEVLDDKRKLEALAAEQLAQRIGMDEAHMVELGQLQAFWNHRLAEIEQKAHLVEDEMLRRFADELSDLREQRADTSPQRATGNAALIELRRKEQALVRSLHYEQAAKVKAQADALEASVFEKLQQQHAIKRRHVEELIKRKQHNELSALRMRVRAGREEHLREKEADEARLMLRYKNLANDLDAQQRAEQQKLARAPRPALTPRRGGPSGAGGARGTHSGASPRALATGGSVPAARTPRGAQRPSPRARVAGATPPTHARSGYANGSRTPRSGAERAALVGAAAAWPAAGGATPGTR</sequence>
<evidence type="ECO:0000256" key="1">
    <source>
        <dbReference type="SAM" id="MobiDB-lite"/>
    </source>
</evidence>
<dbReference type="PANTHER" id="PTHR47026">
    <property type="entry name" value="PIGMENTOSA GTPASE REGULATOR-LIKE PROTEIN, PUTATIVE-RELATED"/>
    <property type="match status" value="1"/>
</dbReference>
<reference evidence="2" key="1">
    <citation type="submission" date="2021-05" db="EMBL/GenBank/DDBJ databases">
        <title>The genome of the haptophyte Pavlova lutheri (Diacronema luteri, Pavlovales) - a model for lipid biosynthesis in eukaryotic algae.</title>
        <authorList>
            <person name="Hulatt C.J."/>
            <person name="Posewitz M.C."/>
        </authorList>
    </citation>
    <scope>NUCLEOTIDE SEQUENCE</scope>
    <source>
        <strain evidence="2">NIVA-4/92</strain>
    </source>
</reference>
<proteinExistence type="predicted"/>
<dbReference type="OrthoDB" id="8062037at2759"/>
<accession>A0A8J5XHT2</accession>
<gene>
    <name evidence="2" type="ORF">KFE25_004876</name>
</gene>
<protein>
    <submittedName>
        <fullName evidence="2">Uncharacterized protein</fullName>
    </submittedName>
</protein>
<dbReference type="OMA" id="QYNDECR"/>
<comment type="caution">
    <text evidence="2">The sequence shown here is derived from an EMBL/GenBank/DDBJ whole genome shotgun (WGS) entry which is preliminary data.</text>
</comment>
<evidence type="ECO:0000313" key="2">
    <source>
        <dbReference type="EMBL" id="KAG8463365.1"/>
    </source>
</evidence>
<organism evidence="2 3">
    <name type="scientific">Diacronema lutheri</name>
    <name type="common">Unicellular marine alga</name>
    <name type="synonym">Monochrysis lutheri</name>
    <dbReference type="NCBI Taxonomy" id="2081491"/>
    <lineage>
        <taxon>Eukaryota</taxon>
        <taxon>Haptista</taxon>
        <taxon>Haptophyta</taxon>
        <taxon>Pavlovophyceae</taxon>
        <taxon>Pavlovales</taxon>
        <taxon>Pavlovaceae</taxon>
        <taxon>Diacronema</taxon>
    </lineage>
</organism>
<dbReference type="Proteomes" id="UP000751190">
    <property type="component" value="Unassembled WGS sequence"/>
</dbReference>
<dbReference type="AlphaFoldDB" id="A0A8J5XHT2"/>
<keyword evidence="3" id="KW-1185">Reference proteome</keyword>